<dbReference type="Pfam" id="PF14312">
    <property type="entry name" value="FG-GAP_2"/>
    <property type="match status" value="12"/>
</dbReference>
<dbReference type="PANTHER" id="PTHR36220">
    <property type="entry name" value="UNNAMED PRODUCT"/>
    <property type="match status" value="1"/>
</dbReference>
<dbReference type="InterPro" id="IPR028994">
    <property type="entry name" value="Integrin_alpha_N"/>
</dbReference>
<dbReference type="Proteomes" id="UP000189670">
    <property type="component" value="Unassembled WGS sequence"/>
</dbReference>
<dbReference type="SUPFAM" id="SSF50965">
    <property type="entry name" value="Galactose oxidase, central domain"/>
    <property type="match status" value="1"/>
</dbReference>
<gene>
    <name evidence="4" type="ORF">OMM_04141</name>
</gene>
<dbReference type="EMBL" id="ATBP01000733">
    <property type="protein sequence ID" value="ETR69120.1"/>
    <property type="molecule type" value="Genomic_DNA"/>
</dbReference>
<accession>A0A1V1P2S7</accession>
<keyword evidence="3" id="KW-0325">Glycoprotein</keyword>
<evidence type="ECO:0000313" key="5">
    <source>
        <dbReference type="Proteomes" id="UP000189670"/>
    </source>
</evidence>
<comment type="caution">
    <text evidence="4">The sequence shown here is derived from an EMBL/GenBank/DDBJ whole genome shotgun (WGS) entry which is preliminary data.</text>
</comment>
<dbReference type="AlphaFoldDB" id="A0A1V1P2S7"/>
<dbReference type="InterPro" id="IPR013517">
    <property type="entry name" value="FG-GAP"/>
</dbReference>
<dbReference type="Gene3D" id="2.130.10.130">
    <property type="entry name" value="Integrin alpha, N-terminal"/>
    <property type="match status" value="5"/>
</dbReference>
<keyword evidence="1" id="KW-0732">Signal</keyword>
<proteinExistence type="predicted"/>
<reference evidence="5" key="1">
    <citation type="submission" date="2012-11" db="EMBL/GenBank/DDBJ databases">
        <authorList>
            <person name="Lucero-Rivera Y.E."/>
            <person name="Tovar-Ramirez D."/>
        </authorList>
    </citation>
    <scope>NUCLEOTIDE SEQUENCE [LARGE SCALE GENOMIC DNA]</scope>
    <source>
        <strain evidence="5">Araruama</strain>
    </source>
</reference>
<evidence type="ECO:0000313" key="4">
    <source>
        <dbReference type="EMBL" id="ETR69120.1"/>
    </source>
</evidence>
<evidence type="ECO:0000256" key="3">
    <source>
        <dbReference type="ARBA" id="ARBA00023180"/>
    </source>
</evidence>
<dbReference type="InterPro" id="IPR011043">
    <property type="entry name" value="Gal_Oxase/kelch_b-propeller"/>
</dbReference>
<dbReference type="InterPro" id="IPR013519">
    <property type="entry name" value="Int_alpha_beta-p"/>
</dbReference>
<organism evidence="4 5">
    <name type="scientific">Candidatus Magnetoglobus multicellularis str. Araruama</name>
    <dbReference type="NCBI Taxonomy" id="890399"/>
    <lineage>
        <taxon>Bacteria</taxon>
        <taxon>Pseudomonadati</taxon>
        <taxon>Thermodesulfobacteriota</taxon>
        <taxon>Desulfobacteria</taxon>
        <taxon>Desulfobacterales</taxon>
        <taxon>Desulfobacteraceae</taxon>
        <taxon>Candidatus Magnetoglobus</taxon>
    </lineage>
</organism>
<dbReference type="SMART" id="SM00191">
    <property type="entry name" value="Int_alpha"/>
    <property type="match status" value="7"/>
</dbReference>
<keyword evidence="2" id="KW-0677">Repeat</keyword>
<dbReference type="SUPFAM" id="SSF69318">
    <property type="entry name" value="Integrin alpha N-terminal domain"/>
    <property type="match status" value="1"/>
</dbReference>
<sequence length="919" mass="98766">MQRPVDNFGYHVSISEDYALVGAYYDDDNGSNSGSAYLFHRNGTSWSEIQKYTAYDGLASDYLGMAVSMDNDVAVIGSYQEDTMASNAGAAYIYPIAHKARLSRIEEQIITPETVANPIPITILNEPAGTFTITATSANYSLVTNTNIDIAASGSNTLITSTAASIPKYLSLYITPENNSYGRSTITLLVTDANGLTDQKSFVYHFTFPSQKVVSSDGANNDDFGDAVDISGSYALVGARYDDDNGSDSGAAYIYGKTENGWSRQCKLLPYDGASTDYFGHAVSIDGNHAIIGAYYDDDISTNSGSAYIFSRSGDNWTQTAKLIPDDGAAYDYFGHAVSFSGNYAIVGSYGDDPGGSAYIFKKEGLNWFQQAKLIASDSASSDEFGKAVAIWEDDAIIGAWYDDDNGTNSGSAYIFKRDGENWTQQDKLTPLDAAANDYFGYAVSIWGDYAIIGAYADDDEGDASGSAYIFKRDGMSWSQAAKLTPGDAASNDNFGYNVSISDSYAIVGAKGNDENGASSGAAYLYKRNGTSWEFLLKLKANDGLPNETFGLNVAISDNHIIIGAPDGDVNSVSTGSAYIYELNTHPELVEIDNLTIANASISHPLNLTIIDCDGSDITITAVSSNPSIVDDNDINLAGLGANAIVYHTTAGETTSLSLSITPAQIEMGDATITLVVNYASGFTSLASFTVSVSESEEKITATDGGSSDHFGYAVSMFDNYAVVGARYDDDKSSNSGAVYMYQRSESGWHQISKISAADGGSSDYFGTSVAMDQDYIIVGADYDDNSTTDQGSAYIFKRYENNWLQEAKLYANDYAAYDYFGRAVSISGEWAIIGAPYDDYSYTDQGSVYFSDVRAFHGHNLQNSMPVTRRAVIILVLRSPYLAIMPLSGHITMMTMAVPAVLPTFFTGMVQPGHNRQN</sequence>
<protein>
    <submittedName>
        <fullName evidence="4">PKD domain-containing protein</fullName>
    </submittedName>
</protein>
<name>A0A1V1P2S7_9BACT</name>
<evidence type="ECO:0000256" key="1">
    <source>
        <dbReference type="ARBA" id="ARBA00022729"/>
    </source>
</evidence>
<dbReference type="PANTHER" id="PTHR36220:SF1">
    <property type="entry name" value="GAMMA TUBULIN COMPLEX COMPONENT C-TERMINAL DOMAIN-CONTAINING PROTEIN"/>
    <property type="match status" value="1"/>
</dbReference>
<evidence type="ECO:0000256" key="2">
    <source>
        <dbReference type="ARBA" id="ARBA00022737"/>
    </source>
</evidence>